<dbReference type="SUPFAM" id="SSF56300">
    <property type="entry name" value="Metallo-dependent phosphatases"/>
    <property type="match status" value="1"/>
</dbReference>
<dbReference type="RefSeq" id="WP_344972254.1">
    <property type="nucleotide sequence ID" value="NZ_BAABDD010000013.1"/>
</dbReference>
<protein>
    <recommendedName>
        <fullName evidence="4">2',3'-cyclic-nucleotide 2'-phosphodiesterase/5'-or 3'-nucleotidase, 5'-nucleotidase family</fullName>
    </recommendedName>
</protein>
<dbReference type="PANTHER" id="PTHR11575">
    <property type="entry name" value="5'-NUCLEOTIDASE-RELATED"/>
    <property type="match status" value="1"/>
</dbReference>
<dbReference type="EMBL" id="BAABDD010000013">
    <property type="protein sequence ID" value="GAA3749061.1"/>
    <property type="molecule type" value="Genomic_DNA"/>
</dbReference>
<name>A0ABP7FXD8_9ACTN</name>
<dbReference type="Gene3D" id="3.60.21.10">
    <property type="match status" value="1"/>
</dbReference>
<proteinExistence type="inferred from homology"/>
<keyword evidence="1" id="KW-0378">Hydrolase</keyword>
<accession>A0ABP7FXD8</accession>
<sequence>MSPPAPPMLSGIVATTDVHSHLERAAGLLSLLESERGRSLRVDCGDFFEGTGYYRMGGGGLERRLLANFYDAVVVGNHGYAHHYRDPAVAAVTVCANVVDTAGQPVWQPVRTAMISGRNVAITGIISPQALACVPSHERYGHSAIAPASALRSLMGTCDAQAWVVLSHSGFEFDLALARALPGLDVVFAGHCHSPHSGPRRAGTAVVVKGAELAEGYAHAVPRGATWRATTHAMPAADSVAPTPSARAVLSETEAMRSRASILGALDDPYQDTIVDPPALAAAVASATHHATGQPVLLNATALRPVRLGTELTDWNLLEIDPFANIFVKAELESPLTRYDWRALTAAVGPVAHHPGKPSGQNIVTTAYLAQTHLGARRLAPTGLELGELLTDVLTTRRGRW</sequence>
<keyword evidence="3" id="KW-1185">Reference proteome</keyword>
<evidence type="ECO:0000313" key="2">
    <source>
        <dbReference type="EMBL" id="GAA3749061.1"/>
    </source>
</evidence>
<dbReference type="InterPro" id="IPR006179">
    <property type="entry name" value="5_nucleotidase/apyrase"/>
</dbReference>
<evidence type="ECO:0000256" key="1">
    <source>
        <dbReference type="RuleBase" id="RU362119"/>
    </source>
</evidence>
<comment type="similarity">
    <text evidence="1">Belongs to the 5'-nucleotidase family.</text>
</comment>
<gene>
    <name evidence="2" type="ORF">GCM10022402_30380</name>
</gene>
<evidence type="ECO:0008006" key="4">
    <source>
        <dbReference type="Google" id="ProtNLM"/>
    </source>
</evidence>
<keyword evidence="1" id="KW-0547">Nucleotide-binding</keyword>
<comment type="caution">
    <text evidence="2">The sequence shown here is derived from an EMBL/GenBank/DDBJ whole genome shotgun (WGS) entry which is preliminary data.</text>
</comment>
<organism evidence="2 3">
    <name type="scientific">Salinactinospora qingdaonensis</name>
    <dbReference type="NCBI Taxonomy" id="702744"/>
    <lineage>
        <taxon>Bacteria</taxon>
        <taxon>Bacillati</taxon>
        <taxon>Actinomycetota</taxon>
        <taxon>Actinomycetes</taxon>
        <taxon>Streptosporangiales</taxon>
        <taxon>Nocardiopsidaceae</taxon>
        <taxon>Salinactinospora</taxon>
    </lineage>
</organism>
<dbReference type="InterPro" id="IPR029052">
    <property type="entry name" value="Metallo-depent_PP-like"/>
</dbReference>
<dbReference type="PRINTS" id="PR01607">
    <property type="entry name" value="APYRASEFAMLY"/>
</dbReference>
<evidence type="ECO:0000313" key="3">
    <source>
        <dbReference type="Proteomes" id="UP001500908"/>
    </source>
</evidence>
<dbReference type="PANTHER" id="PTHR11575:SF24">
    <property type="entry name" value="5'-NUCLEOTIDASE"/>
    <property type="match status" value="1"/>
</dbReference>
<dbReference type="Proteomes" id="UP001500908">
    <property type="component" value="Unassembled WGS sequence"/>
</dbReference>
<reference evidence="3" key="1">
    <citation type="journal article" date="2019" name="Int. J. Syst. Evol. Microbiol.">
        <title>The Global Catalogue of Microorganisms (GCM) 10K type strain sequencing project: providing services to taxonomists for standard genome sequencing and annotation.</title>
        <authorList>
            <consortium name="The Broad Institute Genomics Platform"/>
            <consortium name="The Broad Institute Genome Sequencing Center for Infectious Disease"/>
            <person name="Wu L."/>
            <person name="Ma J."/>
        </authorList>
    </citation>
    <scope>NUCLEOTIDE SEQUENCE [LARGE SCALE GENOMIC DNA]</scope>
    <source>
        <strain evidence="3">JCM 17137</strain>
    </source>
</reference>